<sequence>MHTCFLLERFKEYGSNDAIIWKNKAYSYEQLLDGFEHSKVFLDSHQIQAGSIVVLEGDFTPKTLALMLALIDRACLIVPLTSGMKSRELDVYEIAQAQFVIAIDAEDQATVQSFPTTPTHELLLAIQEQKHPGLILFSSGSTGKSKATVHNFSVMLKKFSTNRKRAGKRMMGFLFFDHIGGINTLLSTLASGGCIVTLQDRSPDEVCASIAKHNVQVLPASPTFLNLLLLSEAYKRHDLSSLELINYGTEAMTEHTLAHMNRILPQIKLLQSYGMSEIGIIRSSSQSSNSLWMKFKGEDYETRIVDGLLEVKSEFTMLGYLNAESRFTNDGWYRTGDAVECNGEYIRILGRQSEMINIGGEKIYPIEIENVLLEMEEVVDVSVCGEKHIITGTMITATIQLNYDMPAAEFRKRMRTFCKDRLPSWGIPQKCLFVQELTFGNRLKKKRVQSGGEKNVFK</sequence>
<dbReference type="PROSITE" id="PS00455">
    <property type="entry name" value="AMP_BINDING"/>
    <property type="match status" value="1"/>
</dbReference>
<comment type="similarity">
    <text evidence="1">Belongs to the ATP-dependent AMP-binding enzyme family.</text>
</comment>
<evidence type="ECO:0000256" key="1">
    <source>
        <dbReference type="ARBA" id="ARBA00006432"/>
    </source>
</evidence>
<evidence type="ECO:0000313" key="5">
    <source>
        <dbReference type="Proteomes" id="UP001056756"/>
    </source>
</evidence>
<dbReference type="InterPro" id="IPR045851">
    <property type="entry name" value="AMP-bd_C_sf"/>
</dbReference>
<evidence type="ECO:0000313" key="4">
    <source>
        <dbReference type="EMBL" id="URN93894.1"/>
    </source>
</evidence>
<dbReference type="AlphaFoldDB" id="A0A9J6ZCI6"/>
<protein>
    <submittedName>
        <fullName evidence="4">Fatty acid--CoA ligase family protein</fullName>
    </submittedName>
</protein>
<dbReference type="Proteomes" id="UP001056756">
    <property type="component" value="Chromosome"/>
</dbReference>
<proteinExistence type="inferred from homology"/>
<dbReference type="InterPro" id="IPR000873">
    <property type="entry name" value="AMP-dep_synth/lig_dom"/>
</dbReference>
<evidence type="ECO:0000259" key="2">
    <source>
        <dbReference type="Pfam" id="PF00501"/>
    </source>
</evidence>
<dbReference type="Gene3D" id="3.30.300.30">
    <property type="match status" value="1"/>
</dbReference>
<name>A0A9J6ZCI6_9BACL</name>
<dbReference type="KEGG" id="plig:NAG76_19015"/>
<reference evidence="4" key="1">
    <citation type="submission" date="2022-05" db="EMBL/GenBank/DDBJ databases">
        <title>Novel bacterial taxa in a minimal lignocellulolytic consortium and its capacity to transform plastics disclosed by genome-resolved metagenomics.</title>
        <authorList>
            <person name="Rodriguez C.A.D."/>
            <person name="Diaz-Garcia L."/>
            <person name="Herrera K."/>
            <person name="Tarazona N.A."/>
            <person name="Sproer C."/>
            <person name="Overmann J."/>
            <person name="Jimenez D.J."/>
        </authorList>
    </citation>
    <scope>NUCLEOTIDE SEQUENCE</scope>
    <source>
        <strain evidence="4">MAG5</strain>
    </source>
</reference>
<dbReference type="CDD" id="cd04433">
    <property type="entry name" value="AFD_class_I"/>
    <property type="match status" value="1"/>
</dbReference>
<dbReference type="InterPro" id="IPR020845">
    <property type="entry name" value="AMP-binding_CS"/>
</dbReference>
<dbReference type="InterPro" id="IPR042099">
    <property type="entry name" value="ANL_N_sf"/>
</dbReference>
<evidence type="ECO:0000259" key="3">
    <source>
        <dbReference type="Pfam" id="PF13193"/>
    </source>
</evidence>
<accession>A0A9J6ZCI6</accession>
<dbReference type="Pfam" id="PF13193">
    <property type="entry name" value="AMP-binding_C"/>
    <property type="match status" value="1"/>
</dbReference>
<gene>
    <name evidence="4" type="ORF">NAG76_19015</name>
</gene>
<dbReference type="GO" id="GO:0031956">
    <property type="term" value="F:medium-chain fatty acid-CoA ligase activity"/>
    <property type="evidence" value="ECO:0007669"/>
    <property type="project" value="TreeGrafter"/>
</dbReference>
<dbReference type="EMBL" id="CP097899">
    <property type="protein sequence ID" value="URN93894.1"/>
    <property type="molecule type" value="Genomic_DNA"/>
</dbReference>
<dbReference type="PANTHER" id="PTHR43201">
    <property type="entry name" value="ACYL-COA SYNTHETASE"/>
    <property type="match status" value="1"/>
</dbReference>
<dbReference type="InterPro" id="IPR025110">
    <property type="entry name" value="AMP-bd_C"/>
</dbReference>
<dbReference type="PANTHER" id="PTHR43201:SF8">
    <property type="entry name" value="ACYL-COA SYNTHETASE FAMILY MEMBER 3"/>
    <property type="match status" value="1"/>
</dbReference>
<dbReference type="Pfam" id="PF00501">
    <property type="entry name" value="AMP-binding"/>
    <property type="match status" value="1"/>
</dbReference>
<feature type="domain" description="AMP-dependent synthetase/ligase" evidence="2">
    <location>
        <begin position="10"/>
        <end position="282"/>
    </location>
</feature>
<keyword evidence="4" id="KW-0436">Ligase</keyword>
<feature type="domain" description="AMP-binding enzyme C-terminal" evidence="3">
    <location>
        <begin position="367"/>
        <end position="437"/>
    </location>
</feature>
<dbReference type="SUPFAM" id="SSF56801">
    <property type="entry name" value="Acetyl-CoA synthetase-like"/>
    <property type="match status" value="1"/>
</dbReference>
<organism evidence="4 5">
    <name type="scientific">Candidatus Pristimantibacillus lignocellulolyticus</name>
    <dbReference type="NCBI Taxonomy" id="2994561"/>
    <lineage>
        <taxon>Bacteria</taxon>
        <taxon>Bacillati</taxon>
        <taxon>Bacillota</taxon>
        <taxon>Bacilli</taxon>
        <taxon>Bacillales</taxon>
        <taxon>Paenibacillaceae</taxon>
        <taxon>Candidatus Pristimantibacillus</taxon>
    </lineage>
</organism>
<dbReference type="GO" id="GO:0006631">
    <property type="term" value="P:fatty acid metabolic process"/>
    <property type="evidence" value="ECO:0007669"/>
    <property type="project" value="TreeGrafter"/>
</dbReference>
<dbReference type="Gene3D" id="3.40.50.12780">
    <property type="entry name" value="N-terminal domain of ligase-like"/>
    <property type="match status" value="1"/>
</dbReference>